<sequence>MTTFMGLNDFIYTLPNCDKSESEDLHCFLVSGKLAGLDGLVKRAELHGFYSCYVEDNFSMCRQWFYLASRLREECCKFSNGWSMEFPDPLIFALLSDCAPLIGRYGNLSTIAKPHLELPSFNEAALRPSRHDFRYMVHYLQALIRRDWTCAGNIEICVRRSFKKMSAVDLEWFSVGAALRDSNKDEIIELIYKLLKPGVHKARNKERFRELSGQVWSHHPVMFTKLAWMHGLEIEIDSPLVPMALMPIRPLEHYDDVYDFLKPGYVPVVEKPKKSFLDRVFRR</sequence>
<gene>
    <name evidence="1" type="ORF">RV045_12135</name>
</gene>
<dbReference type="Proteomes" id="UP001364695">
    <property type="component" value="Unassembled WGS sequence"/>
</dbReference>
<comment type="caution">
    <text evidence="1">The sequence shown here is derived from an EMBL/GenBank/DDBJ whole genome shotgun (WGS) entry which is preliminary data.</text>
</comment>
<evidence type="ECO:0000313" key="1">
    <source>
        <dbReference type="EMBL" id="MEJ7139170.1"/>
    </source>
</evidence>
<dbReference type="EMBL" id="JAWDIE010000021">
    <property type="protein sequence ID" value="MEJ7139170.1"/>
    <property type="molecule type" value="Genomic_DNA"/>
</dbReference>
<keyword evidence="2" id="KW-1185">Reference proteome</keyword>
<reference evidence="1" key="1">
    <citation type="submission" date="2023-10" db="EMBL/GenBank/DDBJ databases">
        <title>Amphibacter perezi, gen. nov., sp. nov. a novel taxa of the family Comamonadaceae, class Betaproteobacteria isolated from the skin microbiota of Pelophylax perezi from different populations.</title>
        <authorList>
            <person name="Costa S."/>
            <person name="Proenca D.N."/>
            <person name="Lopes I."/>
            <person name="Morais P.V."/>
        </authorList>
    </citation>
    <scope>NUCLEOTIDE SEQUENCE</scope>
    <source>
        <strain evidence="1">SL12-8</strain>
    </source>
</reference>
<accession>A0ACC6P4M8</accession>
<name>A0ACC6P4M8_9BURK</name>
<protein>
    <submittedName>
        <fullName evidence="1">Imm49 family immunity protein</fullName>
    </submittedName>
</protein>
<proteinExistence type="predicted"/>
<evidence type="ECO:0000313" key="2">
    <source>
        <dbReference type="Proteomes" id="UP001364695"/>
    </source>
</evidence>
<organism evidence="1 2">
    <name type="scientific">Amphibiibacter pelophylacis</name>
    <dbReference type="NCBI Taxonomy" id="1799477"/>
    <lineage>
        <taxon>Bacteria</taxon>
        <taxon>Pseudomonadati</taxon>
        <taxon>Pseudomonadota</taxon>
        <taxon>Betaproteobacteria</taxon>
        <taxon>Burkholderiales</taxon>
        <taxon>Sphaerotilaceae</taxon>
        <taxon>Amphibiibacter</taxon>
    </lineage>
</organism>